<feature type="domain" description="Glycosyl transferase family 1" evidence="1">
    <location>
        <begin position="141"/>
        <end position="298"/>
    </location>
</feature>
<dbReference type="NCBIfam" id="TIGR04348">
    <property type="entry name" value="selenoneine biosynthesis selenosugar synthase SenB"/>
    <property type="match status" value="1"/>
</dbReference>
<dbReference type="Pfam" id="PF00534">
    <property type="entry name" value="Glycos_transf_1"/>
    <property type="match status" value="1"/>
</dbReference>
<dbReference type="EMBL" id="NMPM01000024">
    <property type="protein sequence ID" value="PAV26402.1"/>
    <property type="molecule type" value="Genomic_DNA"/>
</dbReference>
<reference evidence="3 5" key="2">
    <citation type="submission" date="2018-04" db="EMBL/GenBank/DDBJ databases">
        <title>Genomic Encyclopedia of Type Strains, Phase IV (KMG-IV): sequencing the most valuable type-strain genomes for metagenomic binning, comparative biology and taxonomic classification.</title>
        <authorList>
            <person name="Goeker M."/>
        </authorList>
    </citation>
    <scope>NUCLEOTIDE SEQUENCE [LARGE SCALE GENOMIC DNA]</scope>
    <source>
        <strain evidence="3 5">DSM 28688</strain>
    </source>
</reference>
<dbReference type="Proteomes" id="UP000245887">
    <property type="component" value="Unassembled WGS sequence"/>
</dbReference>
<accession>A0A2A2I484</accession>
<protein>
    <submittedName>
        <fullName evidence="3">Putative glycosyltransferase (TIGR04348 family)</fullName>
    </submittedName>
    <submittedName>
        <fullName evidence="2">TIGR04348 family glycosyltransferase</fullName>
    </submittedName>
</protein>
<evidence type="ECO:0000313" key="5">
    <source>
        <dbReference type="Proteomes" id="UP000245887"/>
    </source>
</evidence>
<sequence length="327" mass="35892">MRIQIVTPAAEGSLNGNRRTADRWADAVRTLGHDVRITTHDDGQGTDLLLALHAYRSADCIRAFRERAPDRPIVLALTGTDVYRDQFTHPDVFGSSLLAADALIGLHDRVGDDLPPSFHNRLVTVHQSAAPPPGADDTPPPGRFEVCVIGHLRDEKDPFRAAQAVRNLPDASRIRIIHAGRAYSEDWAARARQEMGVNPRYTWLDQVDHDRIRELMARSGAMVISSVMEGGANVVSEACVAGLPVIASHIPGNIGLLGEDYPGYFPVRDTAALRQLLLRIEDDEAFLQQLRDAVGQRAHRFTPEAERKALQQAMDQALSRMGSSASP</sequence>
<keyword evidence="4" id="KW-1185">Reference proteome</keyword>
<keyword evidence="2" id="KW-0808">Transferase</keyword>
<dbReference type="Gene3D" id="3.40.50.2000">
    <property type="entry name" value="Glycogen Phosphorylase B"/>
    <property type="match status" value="1"/>
</dbReference>
<dbReference type="InterPro" id="IPR027627">
    <property type="entry name" value="Glycosyltransferase_put"/>
</dbReference>
<dbReference type="OrthoDB" id="8563324at2"/>
<name>A0A2A2I484_9GAMM</name>
<dbReference type="AlphaFoldDB" id="A0A2A2I484"/>
<evidence type="ECO:0000313" key="4">
    <source>
        <dbReference type="Proteomes" id="UP000218332"/>
    </source>
</evidence>
<reference evidence="2 4" key="1">
    <citation type="submission" date="2017-07" db="EMBL/GenBank/DDBJ databases">
        <title>Tamlnaduibacter salinus (Mi-7) genome sequencing.</title>
        <authorList>
            <person name="Verma A."/>
            <person name="Krishnamurthi S."/>
        </authorList>
    </citation>
    <scope>NUCLEOTIDE SEQUENCE [LARGE SCALE GENOMIC DNA]</scope>
    <source>
        <strain evidence="2 4">Mi-7</strain>
    </source>
</reference>
<dbReference type="Proteomes" id="UP000218332">
    <property type="component" value="Unassembled WGS sequence"/>
</dbReference>
<dbReference type="PANTHER" id="PTHR12526">
    <property type="entry name" value="GLYCOSYLTRANSFERASE"/>
    <property type="match status" value="1"/>
</dbReference>
<proteinExistence type="predicted"/>
<evidence type="ECO:0000313" key="2">
    <source>
        <dbReference type="EMBL" id="PAV26402.1"/>
    </source>
</evidence>
<organism evidence="2 4">
    <name type="scientific">Tamilnaduibacter salinus</name>
    <dbReference type="NCBI Taxonomy" id="1484056"/>
    <lineage>
        <taxon>Bacteria</taxon>
        <taxon>Pseudomonadati</taxon>
        <taxon>Pseudomonadota</taxon>
        <taxon>Gammaproteobacteria</taxon>
        <taxon>Pseudomonadales</taxon>
        <taxon>Marinobacteraceae</taxon>
        <taxon>Tamilnaduibacter</taxon>
    </lineage>
</organism>
<dbReference type="InterPro" id="IPR001296">
    <property type="entry name" value="Glyco_trans_1"/>
</dbReference>
<dbReference type="CDD" id="cd03801">
    <property type="entry name" value="GT4_PimA-like"/>
    <property type="match status" value="1"/>
</dbReference>
<evidence type="ECO:0000259" key="1">
    <source>
        <dbReference type="Pfam" id="PF00534"/>
    </source>
</evidence>
<evidence type="ECO:0000313" key="3">
    <source>
        <dbReference type="EMBL" id="PVY78160.1"/>
    </source>
</evidence>
<dbReference type="SUPFAM" id="SSF53756">
    <property type="entry name" value="UDP-Glycosyltransferase/glycogen phosphorylase"/>
    <property type="match status" value="1"/>
</dbReference>
<dbReference type="EMBL" id="QEKQ01000002">
    <property type="protein sequence ID" value="PVY78160.1"/>
    <property type="molecule type" value="Genomic_DNA"/>
</dbReference>
<dbReference type="GO" id="GO:1901135">
    <property type="term" value="P:carbohydrate derivative metabolic process"/>
    <property type="evidence" value="ECO:0007669"/>
    <property type="project" value="UniProtKB-ARBA"/>
</dbReference>
<comment type="caution">
    <text evidence="2">The sequence shown here is derived from an EMBL/GenBank/DDBJ whole genome shotgun (WGS) entry which is preliminary data.</text>
</comment>
<dbReference type="GO" id="GO:0016757">
    <property type="term" value="F:glycosyltransferase activity"/>
    <property type="evidence" value="ECO:0007669"/>
    <property type="project" value="InterPro"/>
</dbReference>
<gene>
    <name evidence="3" type="ORF">C8D92_102196</name>
    <name evidence="2" type="ORF">CF392_06100</name>
</gene>
<dbReference type="RefSeq" id="WP_095610576.1">
    <property type="nucleotide sequence ID" value="NZ_NMPM01000024.1"/>
</dbReference>